<dbReference type="GO" id="GO:0003700">
    <property type="term" value="F:DNA-binding transcription factor activity"/>
    <property type="evidence" value="ECO:0007669"/>
    <property type="project" value="TreeGrafter"/>
</dbReference>
<dbReference type="Gene3D" id="1.10.357.10">
    <property type="entry name" value="Tetracycline Repressor, domain 2"/>
    <property type="match status" value="1"/>
</dbReference>
<sequence>MGTTSRTKAEQRRESMTALIAEGRRMFAQDGFAAVNLNEVARAAGMTKGALYHHFGSKTGLFRAVVEQVQRDVADRVAAAADAEGDPWSQLLAGCQAFLTAGSDPEVQRIMLLDGPTVLGWQEWRAMDETYSARHLTEALTALMQDGTLGEQPVGPLTRLLSGAMNETALWLAQSTDPSDLADASAALTRLLEGIRQVSPGRAAPPPSDQRHRVGS</sequence>
<evidence type="ECO:0000256" key="1">
    <source>
        <dbReference type="ARBA" id="ARBA00023015"/>
    </source>
</evidence>
<dbReference type="SUPFAM" id="SSF46689">
    <property type="entry name" value="Homeodomain-like"/>
    <property type="match status" value="1"/>
</dbReference>
<evidence type="ECO:0000256" key="4">
    <source>
        <dbReference type="PROSITE-ProRule" id="PRU00335"/>
    </source>
</evidence>
<evidence type="ECO:0000313" key="8">
    <source>
        <dbReference type="Proteomes" id="UP000578819"/>
    </source>
</evidence>
<name>A0A7W7SUI1_9ACTN</name>
<evidence type="ECO:0000256" key="3">
    <source>
        <dbReference type="ARBA" id="ARBA00023163"/>
    </source>
</evidence>
<dbReference type="InterPro" id="IPR050109">
    <property type="entry name" value="HTH-type_TetR-like_transc_reg"/>
</dbReference>
<dbReference type="PRINTS" id="PR00455">
    <property type="entry name" value="HTHTETR"/>
</dbReference>
<dbReference type="InterPro" id="IPR001647">
    <property type="entry name" value="HTH_TetR"/>
</dbReference>
<keyword evidence="1" id="KW-0805">Transcription regulation</keyword>
<dbReference type="PROSITE" id="PS50977">
    <property type="entry name" value="HTH_TETR_2"/>
    <property type="match status" value="1"/>
</dbReference>
<dbReference type="Pfam" id="PF21351">
    <property type="entry name" value="TetR_C_41"/>
    <property type="match status" value="1"/>
</dbReference>
<keyword evidence="2 4" id="KW-0238">DNA-binding</keyword>
<organism evidence="7 8">
    <name type="scientific">Micromonospora polyrhachis</name>
    <dbReference type="NCBI Taxonomy" id="1282883"/>
    <lineage>
        <taxon>Bacteria</taxon>
        <taxon>Bacillati</taxon>
        <taxon>Actinomycetota</taxon>
        <taxon>Actinomycetes</taxon>
        <taxon>Micromonosporales</taxon>
        <taxon>Micromonosporaceae</taxon>
        <taxon>Micromonospora</taxon>
    </lineage>
</organism>
<dbReference type="RefSeq" id="WP_312882376.1">
    <property type="nucleotide sequence ID" value="NZ_JACHJW010000001.1"/>
</dbReference>
<evidence type="ECO:0000259" key="6">
    <source>
        <dbReference type="PROSITE" id="PS50977"/>
    </source>
</evidence>
<dbReference type="Pfam" id="PF00440">
    <property type="entry name" value="TetR_N"/>
    <property type="match status" value="1"/>
</dbReference>
<accession>A0A7W7SUI1</accession>
<dbReference type="EMBL" id="JACHJW010000001">
    <property type="protein sequence ID" value="MBB4961148.1"/>
    <property type="molecule type" value="Genomic_DNA"/>
</dbReference>
<dbReference type="InterPro" id="IPR049484">
    <property type="entry name" value="Rv0078-like_C"/>
</dbReference>
<evidence type="ECO:0000256" key="5">
    <source>
        <dbReference type="SAM" id="MobiDB-lite"/>
    </source>
</evidence>
<comment type="caution">
    <text evidence="7">The sequence shown here is derived from an EMBL/GenBank/DDBJ whole genome shotgun (WGS) entry which is preliminary data.</text>
</comment>
<dbReference type="InterPro" id="IPR009057">
    <property type="entry name" value="Homeodomain-like_sf"/>
</dbReference>
<proteinExistence type="predicted"/>
<evidence type="ECO:0000313" key="7">
    <source>
        <dbReference type="EMBL" id="MBB4961148.1"/>
    </source>
</evidence>
<dbReference type="Proteomes" id="UP000578819">
    <property type="component" value="Unassembled WGS sequence"/>
</dbReference>
<dbReference type="PANTHER" id="PTHR30055:SF234">
    <property type="entry name" value="HTH-TYPE TRANSCRIPTIONAL REGULATOR BETI"/>
    <property type="match status" value="1"/>
</dbReference>
<dbReference type="PANTHER" id="PTHR30055">
    <property type="entry name" value="HTH-TYPE TRANSCRIPTIONAL REGULATOR RUTR"/>
    <property type="match status" value="1"/>
</dbReference>
<reference evidence="7 8" key="1">
    <citation type="submission" date="2020-08" db="EMBL/GenBank/DDBJ databases">
        <title>Sequencing the genomes of 1000 actinobacteria strains.</title>
        <authorList>
            <person name="Klenk H.-P."/>
        </authorList>
    </citation>
    <scope>NUCLEOTIDE SEQUENCE [LARGE SCALE GENOMIC DNA]</scope>
    <source>
        <strain evidence="7 8">DSM 45886</strain>
    </source>
</reference>
<feature type="region of interest" description="Disordered" evidence="5">
    <location>
        <begin position="195"/>
        <end position="216"/>
    </location>
</feature>
<protein>
    <submittedName>
        <fullName evidence="7">AcrR family transcriptional regulator</fullName>
    </submittedName>
</protein>
<feature type="domain" description="HTH tetR-type" evidence="6">
    <location>
        <begin position="13"/>
        <end position="73"/>
    </location>
</feature>
<dbReference type="GO" id="GO:0000976">
    <property type="term" value="F:transcription cis-regulatory region binding"/>
    <property type="evidence" value="ECO:0007669"/>
    <property type="project" value="TreeGrafter"/>
</dbReference>
<dbReference type="AlphaFoldDB" id="A0A7W7SUI1"/>
<gene>
    <name evidence="7" type="ORF">FHR38_004881</name>
</gene>
<evidence type="ECO:0000256" key="2">
    <source>
        <dbReference type="ARBA" id="ARBA00023125"/>
    </source>
</evidence>
<keyword evidence="3" id="KW-0804">Transcription</keyword>
<feature type="DNA-binding region" description="H-T-H motif" evidence="4">
    <location>
        <begin position="36"/>
        <end position="55"/>
    </location>
</feature>
<keyword evidence="8" id="KW-1185">Reference proteome</keyword>